<keyword evidence="2" id="KW-1185">Reference proteome</keyword>
<organism evidence="1 2">
    <name type="scientific">Araneus ventricosus</name>
    <name type="common">Orbweaver spider</name>
    <name type="synonym">Epeira ventricosa</name>
    <dbReference type="NCBI Taxonomy" id="182803"/>
    <lineage>
        <taxon>Eukaryota</taxon>
        <taxon>Metazoa</taxon>
        <taxon>Ecdysozoa</taxon>
        <taxon>Arthropoda</taxon>
        <taxon>Chelicerata</taxon>
        <taxon>Arachnida</taxon>
        <taxon>Araneae</taxon>
        <taxon>Araneomorphae</taxon>
        <taxon>Entelegynae</taxon>
        <taxon>Araneoidea</taxon>
        <taxon>Araneidae</taxon>
        <taxon>Araneus</taxon>
    </lineage>
</organism>
<dbReference type="AlphaFoldDB" id="A0A4Y2VAE3"/>
<dbReference type="EMBL" id="BGPR01044024">
    <property type="protein sequence ID" value="GBO20697.1"/>
    <property type="molecule type" value="Genomic_DNA"/>
</dbReference>
<dbReference type="PANTHER" id="PTHR19446">
    <property type="entry name" value="REVERSE TRANSCRIPTASES"/>
    <property type="match status" value="1"/>
</dbReference>
<accession>A0A4Y2VAE3</accession>
<proteinExistence type="predicted"/>
<evidence type="ECO:0000313" key="1">
    <source>
        <dbReference type="EMBL" id="GBO20697.1"/>
    </source>
</evidence>
<evidence type="ECO:0000313" key="2">
    <source>
        <dbReference type="Proteomes" id="UP000499080"/>
    </source>
</evidence>
<dbReference type="OrthoDB" id="6435567at2759"/>
<reference evidence="1 2" key="1">
    <citation type="journal article" date="2019" name="Sci. Rep.">
        <title>Orb-weaving spider Araneus ventricosus genome elucidates the spidroin gene catalogue.</title>
        <authorList>
            <person name="Kono N."/>
            <person name="Nakamura H."/>
            <person name="Ohtoshi R."/>
            <person name="Moran D.A.P."/>
            <person name="Shinohara A."/>
            <person name="Yoshida Y."/>
            <person name="Fujiwara M."/>
            <person name="Mori M."/>
            <person name="Tomita M."/>
            <person name="Arakawa K."/>
        </authorList>
    </citation>
    <scope>NUCLEOTIDE SEQUENCE [LARGE SCALE GENOMIC DNA]</scope>
</reference>
<sequence length="117" mass="13478">MFELRKALSEVKDTSPGPDGITYSMIRHLDADSLTNLLSLFNRIWKEQVYPSQWREAIVIPILKPEKDPSNLLNYRPIALTSCLSKTLERMINAILVGKDSLYSYLSKRFPEEYVNA</sequence>
<gene>
    <name evidence="1" type="ORF">AVEN_140344_1</name>
</gene>
<dbReference type="Proteomes" id="UP000499080">
    <property type="component" value="Unassembled WGS sequence"/>
</dbReference>
<name>A0A4Y2VAE3_ARAVE</name>
<protein>
    <recommendedName>
        <fullName evidence="3">Reverse transcriptase domain-containing protein</fullName>
    </recommendedName>
</protein>
<evidence type="ECO:0008006" key="3">
    <source>
        <dbReference type="Google" id="ProtNLM"/>
    </source>
</evidence>
<comment type="caution">
    <text evidence="1">The sequence shown here is derived from an EMBL/GenBank/DDBJ whole genome shotgun (WGS) entry which is preliminary data.</text>
</comment>